<name>A0ABS5ZXK8_9PROT</name>
<sequence length="72" mass="8113">MKDIWEPVCVGMDIIRENDKNGDFTALPMILVALQKGVEIAWENPSVAEQILRLNENEMTTQILALLSRPCS</sequence>
<comment type="caution">
    <text evidence="1">The sequence shown here is derived from an EMBL/GenBank/DDBJ whole genome shotgun (WGS) entry which is preliminary data.</text>
</comment>
<dbReference type="Proteomes" id="UP000755654">
    <property type="component" value="Unassembled WGS sequence"/>
</dbReference>
<proteinExistence type="predicted"/>
<gene>
    <name evidence="1" type="ORF">HAP95_07375</name>
</gene>
<organism evidence="1 2">
    <name type="scientific">Acidithiobacillus sulfurivorans</name>
    <dbReference type="NCBI Taxonomy" id="1958756"/>
    <lineage>
        <taxon>Bacteria</taxon>
        <taxon>Pseudomonadati</taxon>
        <taxon>Pseudomonadota</taxon>
        <taxon>Acidithiobacillia</taxon>
        <taxon>Acidithiobacillales</taxon>
        <taxon>Acidithiobacillaceae</taxon>
        <taxon>Acidithiobacillus</taxon>
    </lineage>
</organism>
<evidence type="ECO:0000313" key="1">
    <source>
        <dbReference type="EMBL" id="MBU2759971.1"/>
    </source>
</evidence>
<evidence type="ECO:0000313" key="2">
    <source>
        <dbReference type="Proteomes" id="UP000755654"/>
    </source>
</evidence>
<keyword evidence="2" id="KW-1185">Reference proteome</keyword>
<reference evidence="1 2" key="1">
    <citation type="journal article" date="2021" name="ISME J.">
        <title>Genomic evolution of the class Acidithiobacillia: deep-branching Proteobacteria living in extreme acidic conditions.</title>
        <authorList>
            <person name="Moya-Beltran A."/>
            <person name="Beard S."/>
            <person name="Rojas-Villalobos C."/>
            <person name="Issotta F."/>
            <person name="Gallardo Y."/>
            <person name="Ulloa R."/>
            <person name="Giaveno A."/>
            <person name="Degli Esposti M."/>
            <person name="Johnson D.B."/>
            <person name="Quatrini R."/>
        </authorList>
    </citation>
    <scope>NUCLEOTIDE SEQUENCE [LARGE SCALE GENOMIC DNA]</scope>
    <source>
        <strain evidence="1 2">RW2</strain>
    </source>
</reference>
<accession>A0ABS5ZXK8</accession>
<dbReference type="EMBL" id="JAAOMP010000078">
    <property type="protein sequence ID" value="MBU2759971.1"/>
    <property type="molecule type" value="Genomic_DNA"/>
</dbReference>
<dbReference type="RefSeq" id="WP_215883633.1">
    <property type="nucleotide sequence ID" value="NZ_JAAOMP010000078.1"/>
</dbReference>
<protein>
    <submittedName>
        <fullName evidence="1">Uncharacterized protein</fullName>
    </submittedName>
</protein>